<dbReference type="SUPFAM" id="SSF54523">
    <property type="entry name" value="Pili subunits"/>
    <property type="match status" value="1"/>
</dbReference>
<evidence type="ECO:0000313" key="2">
    <source>
        <dbReference type="EMBL" id="MDI6449955.1"/>
    </source>
</evidence>
<sequence>MDGTCDRIRRTNADCPAFSLIELLVVVAVISVLISILVPTLIKARQAASRIGCAHNLRQIHLGMGMYLHDHDGTYPCATDPVSEDPVYWLWMGRGWRRWVRPYLDGSIDARNPSVLLCPEDRADPALFESTSYAYSMTFYHSPQQIDAMNDKADTYSDPRPSIPQRVDAVANPAAKILIGEWASSHVPVETEQGWWNWQGARNFLFADGHVVFLKAEQILPARDGFPDANLTIHGIKGRDIAQ</sequence>
<dbReference type="InterPro" id="IPR012902">
    <property type="entry name" value="N_methyl_site"/>
</dbReference>
<name>A0AAW6TWG2_9BACT</name>
<keyword evidence="1" id="KW-0812">Transmembrane</keyword>
<accession>A0AAW6TWG2</accession>
<feature type="transmembrane region" description="Helical" evidence="1">
    <location>
        <begin position="20"/>
        <end position="42"/>
    </location>
</feature>
<dbReference type="RefSeq" id="WP_349245363.1">
    <property type="nucleotide sequence ID" value="NZ_JASCXX010000015.1"/>
</dbReference>
<dbReference type="InterPro" id="IPR045584">
    <property type="entry name" value="Pilin-like"/>
</dbReference>
<proteinExistence type="predicted"/>
<dbReference type="AlphaFoldDB" id="A0AAW6TWG2"/>
<dbReference type="Pfam" id="PF07963">
    <property type="entry name" value="N_methyl"/>
    <property type="match status" value="1"/>
</dbReference>
<dbReference type="Proteomes" id="UP001431776">
    <property type="component" value="Unassembled WGS sequence"/>
</dbReference>
<organism evidence="2 3">
    <name type="scientific">Anaerobaca lacustris</name>
    <dbReference type="NCBI Taxonomy" id="3044600"/>
    <lineage>
        <taxon>Bacteria</taxon>
        <taxon>Pseudomonadati</taxon>
        <taxon>Planctomycetota</taxon>
        <taxon>Phycisphaerae</taxon>
        <taxon>Sedimentisphaerales</taxon>
        <taxon>Anaerobacaceae</taxon>
        <taxon>Anaerobaca</taxon>
    </lineage>
</organism>
<dbReference type="EMBL" id="JASCXX010000015">
    <property type="protein sequence ID" value="MDI6449955.1"/>
    <property type="molecule type" value="Genomic_DNA"/>
</dbReference>
<keyword evidence="1" id="KW-1133">Transmembrane helix</keyword>
<keyword evidence="3" id="KW-1185">Reference proteome</keyword>
<dbReference type="NCBIfam" id="TIGR02532">
    <property type="entry name" value="IV_pilin_GFxxxE"/>
    <property type="match status" value="1"/>
</dbReference>
<comment type="caution">
    <text evidence="2">The sequence shown here is derived from an EMBL/GenBank/DDBJ whole genome shotgun (WGS) entry which is preliminary data.</text>
</comment>
<reference evidence="2" key="1">
    <citation type="submission" date="2023-05" db="EMBL/GenBank/DDBJ databases">
        <title>Anaerotaeda fermentans gen. nov., sp. nov., a novel anaerobic planctomycete of the new family within the order Sedimentisphaerales isolated from Taman Peninsula, Russia.</title>
        <authorList>
            <person name="Khomyakova M.A."/>
            <person name="Merkel A.Y."/>
            <person name="Slobodkin A.I."/>
        </authorList>
    </citation>
    <scope>NUCLEOTIDE SEQUENCE</scope>
    <source>
        <strain evidence="2">M17dextr</strain>
    </source>
</reference>
<keyword evidence="1" id="KW-0472">Membrane</keyword>
<dbReference type="PANTHER" id="PTHR30093">
    <property type="entry name" value="GENERAL SECRETION PATHWAY PROTEIN G"/>
    <property type="match status" value="1"/>
</dbReference>
<gene>
    <name evidence="2" type="ORF">QJ522_12930</name>
</gene>
<protein>
    <submittedName>
        <fullName evidence="2">Type II secretion system protein</fullName>
    </submittedName>
</protein>
<evidence type="ECO:0000313" key="3">
    <source>
        <dbReference type="Proteomes" id="UP001431776"/>
    </source>
</evidence>
<dbReference type="PANTHER" id="PTHR30093:SF2">
    <property type="entry name" value="TYPE II SECRETION SYSTEM PROTEIN H"/>
    <property type="match status" value="1"/>
</dbReference>
<evidence type="ECO:0000256" key="1">
    <source>
        <dbReference type="SAM" id="Phobius"/>
    </source>
</evidence>
<dbReference type="Gene3D" id="3.30.700.10">
    <property type="entry name" value="Glycoprotein, Type 4 Pilin"/>
    <property type="match status" value="1"/>
</dbReference>